<dbReference type="Pfam" id="PF08240">
    <property type="entry name" value="ADH_N"/>
    <property type="match status" value="1"/>
</dbReference>
<name>A0A7V5M0H8_UNCAE</name>
<dbReference type="InterPro" id="IPR011032">
    <property type="entry name" value="GroES-like_sf"/>
</dbReference>
<organism evidence="6">
    <name type="scientific">Aerophobetes bacterium</name>
    <dbReference type="NCBI Taxonomy" id="2030807"/>
    <lineage>
        <taxon>Bacteria</taxon>
        <taxon>Candidatus Aerophobota</taxon>
    </lineage>
</organism>
<dbReference type="Gene3D" id="3.40.50.720">
    <property type="entry name" value="NAD(P)-binding Rossmann-like Domain"/>
    <property type="match status" value="1"/>
</dbReference>
<feature type="domain" description="Enoyl reductase (ER)" evidence="5">
    <location>
        <begin position="5"/>
        <end position="306"/>
    </location>
</feature>
<evidence type="ECO:0000313" key="6">
    <source>
        <dbReference type="EMBL" id="HHF98972.1"/>
    </source>
</evidence>
<protein>
    <recommendedName>
        <fullName evidence="5">Enoyl reductase (ER) domain-containing protein</fullName>
    </recommendedName>
</protein>
<dbReference type="PROSITE" id="PS00059">
    <property type="entry name" value="ADH_ZINC"/>
    <property type="match status" value="1"/>
</dbReference>
<feature type="non-terminal residue" evidence="6">
    <location>
        <position position="1"/>
    </location>
</feature>
<comment type="similarity">
    <text evidence="4">Belongs to the zinc-containing alcohol dehydrogenase family.</text>
</comment>
<evidence type="ECO:0000259" key="5">
    <source>
        <dbReference type="SMART" id="SM00829"/>
    </source>
</evidence>
<dbReference type="SMART" id="SM00829">
    <property type="entry name" value="PKS_ER"/>
    <property type="match status" value="1"/>
</dbReference>
<dbReference type="EMBL" id="DRTT01000157">
    <property type="protein sequence ID" value="HHF98972.1"/>
    <property type="molecule type" value="Genomic_DNA"/>
</dbReference>
<comment type="cofactor">
    <cofactor evidence="4">
        <name>Zn(2+)</name>
        <dbReference type="ChEBI" id="CHEBI:29105"/>
    </cofactor>
</comment>
<dbReference type="InterPro" id="IPR050129">
    <property type="entry name" value="Zn_alcohol_dh"/>
</dbReference>
<evidence type="ECO:0000256" key="4">
    <source>
        <dbReference type="RuleBase" id="RU361277"/>
    </source>
</evidence>
<dbReference type="GO" id="GO:0016491">
    <property type="term" value="F:oxidoreductase activity"/>
    <property type="evidence" value="ECO:0007669"/>
    <property type="project" value="UniProtKB-KW"/>
</dbReference>
<proteinExistence type="inferred from homology"/>
<dbReference type="PANTHER" id="PTHR43401">
    <property type="entry name" value="L-THREONINE 3-DEHYDROGENASE"/>
    <property type="match status" value="1"/>
</dbReference>
<keyword evidence="1 4" id="KW-0479">Metal-binding</keyword>
<evidence type="ECO:0000256" key="3">
    <source>
        <dbReference type="ARBA" id="ARBA00023002"/>
    </source>
</evidence>
<dbReference type="Proteomes" id="UP000886070">
    <property type="component" value="Unassembled WGS sequence"/>
</dbReference>
<dbReference type="InterPro" id="IPR002328">
    <property type="entry name" value="ADH_Zn_CS"/>
</dbReference>
<accession>A0A7V5M0H8</accession>
<keyword evidence="2 4" id="KW-0862">Zinc</keyword>
<dbReference type="InterPro" id="IPR013149">
    <property type="entry name" value="ADH-like_C"/>
</dbReference>
<dbReference type="Gene3D" id="3.90.180.10">
    <property type="entry name" value="Medium-chain alcohol dehydrogenases, catalytic domain"/>
    <property type="match status" value="1"/>
</dbReference>
<evidence type="ECO:0000256" key="1">
    <source>
        <dbReference type="ARBA" id="ARBA00022723"/>
    </source>
</evidence>
<comment type="caution">
    <text evidence="6">The sequence shown here is derived from an EMBL/GenBank/DDBJ whole genome shotgun (WGS) entry which is preliminary data.</text>
</comment>
<dbReference type="Pfam" id="PF00107">
    <property type="entry name" value="ADH_zinc_N"/>
    <property type="match status" value="1"/>
</dbReference>
<keyword evidence="3" id="KW-0560">Oxidoreductase</keyword>
<dbReference type="GO" id="GO:0008270">
    <property type="term" value="F:zinc ion binding"/>
    <property type="evidence" value="ECO:0007669"/>
    <property type="project" value="InterPro"/>
</dbReference>
<dbReference type="InterPro" id="IPR013154">
    <property type="entry name" value="ADH-like_N"/>
</dbReference>
<dbReference type="InterPro" id="IPR036291">
    <property type="entry name" value="NAD(P)-bd_dom_sf"/>
</dbReference>
<evidence type="ECO:0000256" key="2">
    <source>
        <dbReference type="ARBA" id="ARBA00022833"/>
    </source>
</evidence>
<dbReference type="InterPro" id="IPR020843">
    <property type="entry name" value="ER"/>
</dbReference>
<reference evidence="6" key="1">
    <citation type="journal article" date="2020" name="mSystems">
        <title>Genome- and Community-Level Interaction Insights into Carbon Utilization and Element Cycling Functions of Hydrothermarchaeota in Hydrothermal Sediment.</title>
        <authorList>
            <person name="Zhou Z."/>
            <person name="Liu Y."/>
            <person name="Xu W."/>
            <person name="Pan J."/>
            <person name="Luo Z.H."/>
            <person name="Li M."/>
        </authorList>
    </citation>
    <scope>NUCLEOTIDE SEQUENCE [LARGE SCALE GENOMIC DNA]</scope>
    <source>
        <strain evidence="6">HyVt-92</strain>
    </source>
</reference>
<dbReference type="AlphaFoldDB" id="A0A7V5M0H8"/>
<gene>
    <name evidence="6" type="ORF">ENL39_05760</name>
</gene>
<dbReference type="SUPFAM" id="SSF51735">
    <property type="entry name" value="NAD(P)-binding Rossmann-fold domains"/>
    <property type="match status" value="1"/>
</dbReference>
<dbReference type="PANTHER" id="PTHR43401:SF2">
    <property type="entry name" value="L-THREONINE 3-DEHYDROGENASE"/>
    <property type="match status" value="1"/>
</dbReference>
<sequence length="308" mass="33758">AGICGTDLHIWHDKMVYWPPVIMGHEFSGQVVKVGKNVSHWKEKDKVVAEPHTKACGVCYLCRSGNIHICPHKKAIGWGINGAFAEYIKMPSYLLHRIPENLSYNEAALTEPLAITVNCVLLTAGVKAGDVVIIEGAGTIGLMAAMIAKIAGAEKVIVTGVTQDENLRLKKARELGFETVNVEKENLEEVVFSLTQGKGADLVVEAAGVENAVNTAIKITKRLGKIAILGITGEKKINVLWDEAVFKGLDVKFCFSSNFESWERALSFMSQRKVEVLPLITHTGTITQWKKIFGELERGEGIKGLFIF</sequence>
<dbReference type="SUPFAM" id="SSF50129">
    <property type="entry name" value="GroES-like"/>
    <property type="match status" value="1"/>
</dbReference>